<accession>A0A0F9L1H7</accession>
<dbReference type="Pfam" id="PF00535">
    <property type="entry name" value="Glycos_transf_2"/>
    <property type="match status" value="1"/>
</dbReference>
<comment type="caution">
    <text evidence="4">The sequence shown here is derived from an EMBL/GenBank/DDBJ whole genome shotgun (WGS) entry which is preliminary data.</text>
</comment>
<dbReference type="PANTHER" id="PTHR43630:SF1">
    <property type="entry name" value="POLY-BETA-1,6-N-ACETYL-D-GLUCOSAMINE SYNTHASE"/>
    <property type="match status" value="1"/>
</dbReference>
<evidence type="ECO:0000259" key="3">
    <source>
        <dbReference type="Pfam" id="PF00535"/>
    </source>
</evidence>
<dbReference type="GO" id="GO:0016757">
    <property type="term" value="F:glycosyltransferase activity"/>
    <property type="evidence" value="ECO:0007669"/>
    <property type="project" value="UniProtKB-KW"/>
</dbReference>
<evidence type="ECO:0000313" key="4">
    <source>
        <dbReference type="EMBL" id="KKM21600.1"/>
    </source>
</evidence>
<keyword evidence="1" id="KW-0328">Glycosyltransferase</keyword>
<reference evidence="4" key="1">
    <citation type="journal article" date="2015" name="Nature">
        <title>Complex archaea that bridge the gap between prokaryotes and eukaryotes.</title>
        <authorList>
            <person name="Spang A."/>
            <person name="Saw J.H."/>
            <person name="Jorgensen S.L."/>
            <person name="Zaremba-Niedzwiedzka K."/>
            <person name="Martijn J."/>
            <person name="Lind A.E."/>
            <person name="van Eijk R."/>
            <person name="Schleper C."/>
            <person name="Guy L."/>
            <person name="Ettema T.J."/>
        </authorList>
    </citation>
    <scope>NUCLEOTIDE SEQUENCE</scope>
</reference>
<evidence type="ECO:0000256" key="2">
    <source>
        <dbReference type="ARBA" id="ARBA00022679"/>
    </source>
</evidence>
<feature type="non-terminal residue" evidence="4">
    <location>
        <position position="180"/>
    </location>
</feature>
<gene>
    <name evidence="4" type="ORF">LCGC14_1633830</name>
</gene>
<dbReference type="AlphaFoldDB" id="A0A0F9L1H7"/>
<dbReference type="InterPro" id="IPR001173">
    <property type="entry name" value="Glyco_trans_2-like"/>
</dbReference>
<dbReference type="SUPFAM" id="SSF53448">
    <property type="entry name" value="Nucleotide-diphospho-sugar transferases"/>
    <property type="match status" value="1"/>
</dbReference>
<organism evidence="4">
    <name type="scientific">marine sediment metagenome</name>
    <dbReference type="NCBI Taxonomy" id="412755"/>
    <lineage>
        <taxon>unclassified sequences</taxon>
        <taxon>metagenomes</taxon>
        <taxon>ecological metagenomes</taxon>
    </lineage>
</organism>
<sequence length="180" mass="19256">MRVAMCLPAYNEGGNLKHLLPRLVGEKLLHEIIVVASGCTDDTIEVAESFAPRVQVLVQDKREGKSSAINLFLAHTDADIIVMESTDTIPALDCISIMLQQFSSPLVGMVGAHPTPINNRTTVIGLAASILWGGHHRLALSKPKLGEMVAWRNVLSSIPSTSSVDEAAIEAAIVDLGLQL</sequence>
<dbReference type="Gene3D" id="3.90.550.10">
    <property type="entry name" value="Spore Coat Polysaccharide Biosynthesis Protein SpsA, Chain A"/>
    <property type="match status" value="1"/>
</dbReference>
<proteinExistence type="predicted"/>
<dbReference type="EMBL" id="LAZR01013516">
    <property type="protein sequence ID" value="KKM21600.1"/>
    <property type="molecule type" value="Genomic_DNA"/>
</dbReference>
<feature type="domain" description="Glycosyltransferase 2-like" evidence="3">
    <location>
        <begin position="6"/>
        <end position="127"/>
    </location>
</feature>
<evidence type="ECO:0000256" key="1">
    <source>
        <dbReference type="ARBA" id="ARBA00022676"/>
    </source>
</evidence>
<dbReference type="InterPro" id="IPR029044">
    <property type="entry name" value="Nucleotide-diphossugar_trans"/>
</dbReference>
<name>A0A0F9L1H7_9ZZZZ</name>
<protein>
    <recommendedName>
        <fullName evidence="3">Glycosyltransferase 2-like domain-containing protein</fullName>
    </recommendedName>
</protein>
<keyword evidence="2" id="KW-0808">Transferase</keyword>
<dbReference type="PANTHER" id="PTHR43630">
    <property type="entry name" value="POLY-BETA-1,6-N-ACETYL-D-GLUCOSAMINE SYNTHASE"/>
    <property type="match status" value="1"/>
</dbReference>